<organism evidence="3 4">
    <name type="scientific">Mesonia algae</name>
    <dbReference type="NCBI Taxonomy" id="213248"/>
    <lineage>
        <taxon>Bacteria</taxon>
        <taxon>Pseudomonadati</taxon>
        <taxon>Bacteroidota</taxon>
        <taxon>Flavobacteriia</taxon>
        <taxon>Flavobacteriales</taxon>
        <taxon>Flavobacteriaceae</taxon>
        <taxon>Mesonia</taxon>
    </lineage>
</organism>
<evidence type="ECO:0000313" key="3">
    <source>
        <dbReference type="EMBL" id="PZW39635.1"/>
    </source>
</evidence>
<evidence type="ECO:0000259" key="2">
    <source>
        <dbReference type="Pfam" id="PF12729"/>
    </source>
</evidence>
<dbReference type="Proteomes" id="UP000249542">
    <property type="component" value="Unassembled WGS sequence"/>
</dbReference>
<feature type="domain" description="Chemotaxis methyl-accepting receptor HlyB-like 4HB MCP" evidence="2">
    <location>
        <begin position="14"/>
        <end position="186"/>
    </location>
</feature>
<dbReference type="AlphaFoldDB" id="A0A2W7I2Y2"/>
<keyword evidence="4" id="KW-1185">Reference proteome</keyword>
<dbReference type="EMBL" id="QKYV01000005">
    <property type="protein sequence ID" value="PZW39635.1"/>
    <property type="molecule type" value="Genomic_DNA"/>
</dbReference>
<proteinExistence type="predicted"/>
<accession>A0A2W7I2Y2</accession>
<dbReference type="RefSeq" id="WP_111541284.1">
    <property type="nucleotide sequence ID" value="NZ_QKYV01000005.1"/>
</dbReference>
<feature type="transmembrane region" description="Helical" evidence="1">
    <location>
        <begin position="192"/>
        <end position="212"/>
    </location>
</feature>
<keyword evidence="1" id="KW-1133">Transmembrane helix</keyword>
<evidence type="ECO:0000256" key="1">
    <source>
        <dbReference type="SAM" id="Phobius"/>
    </source>
</evidence>
<comment type="caution">
    <text evidence="3">The sequence shown here is derived from an EMBL/GenBank/DDBJ whole genome shotgun (WGS) entry which is preliminary data.</text>
</comment>
<keyword evidence="3" id="KW-0675">Receptor</keyword>
<reference evidence="3 4" key="1">
    <citation type="submission" date="2018-06" db="EMBL/GenBank/DDBJ databases">
        <title>Genomic Encyclopedia of Archaeal and Bacterial Type Strains, Phase II (KMG-II): from individual species to whole genera.</title>
        <authorList>
            <person name="Goeker M."/>
        </authorList>
    </citation>
    <scope>NUCLEOTIDE SEQUENCE [LARGE SCALE GENOMIC DNA]</scope>
    <source>
        <strain evidence="3 4">DSM 15361</strain>
    </source>
</reference>
<keyword evidence="1" id="KW-0812">Transmembrane</keyword>
<feature type="transmembrane region" description="Helical" evidence="1">
    <location>
        <begin position="12"/>
        <end position="32"/>
    </location>
</feature>
<evidence type="ECO:0000313" key="4">
    <source>
        <dbReference type="Proteomes" id="UP000249542"/>
    </source>
</evidence>
<dbReference type="InterPro" id="IPR024478">
    <property type="entry name" value="HlyB_4HB_MCP"/>
</dbReference>
<keyword evidence="1" id="KW-0472">Membrane</keyword>
<protein>
    <submittedName>
        <fullName evidence="3">Chemoreceptor-like protein with four helix bundle sensory module</fullName>
    </submittedName>
</protein>
<sequence length="238" mass="27576">MKNLYKITPKNRWRIILGLSVVLLLIFLTSLFENKQLKEINESFGSLYKDRLIPASEIYQINTYFTQKSFVLEELKNVNDSLSFNFSPLLLKNNKKIDSLLKAYEETYFVKEEKLAFVKFKENYEDYQKKEVLVTQGMKNCELSISEKKDIGEALVFLNKINVNLAELVAIQSSVGKELLDDSKFNFGSSTLLFYFRFGLTLLVTAGILLLVKTSETNQRKKDPHINTMKVIKNKKNL</sequence>
<name>A0A2W7I2Y2_9FLAO</name>
<dbReference type="Pfam" id="PF12729">
    <property type="entry name" value="4HB_MCP_1"/>
    <property type="match status" value="1"/>
</dbReference>
<gene>
    <name evidence="3" type="ORF">LX95_01997</name>
</gene>